<dbReference type="KEGG" id="same:SAMCFNEI73_Ch3644"/>
<reference evidence="1 2" key="1">
    <citation type="submission" date="2015-10" db="EMBL/GenBank/DDBJ databases">
        <title>Genomic differences between typical nodule nitrogen-fixing rhizobial strains and those coming from bean seeds.</title>
        <authorList>
            <person name="Peralta H."/>
            <person name="Aguilar-Vera A."/>
            <person name="Diaz R."/>
            <person name="Mora Y."/>
            <person name="Martinez-Batallar G."/>
            <person name="Salazar E."/>
            <person name="Vargas-Lagunas C."/>
            <person name="Encarnacion S."/>
            <person name="Girard L."/>
            <person name="Mora J."/>
        </authorList>
    </citation>
    <scope>NUCLEOTIDE SEQUENCE [LARGE SCALE GENOMIC DNA]</scope>
    <source>
        <strain evidence="1 2">CFNEI 73</strain>
    </source>
</reference>
<gene>
    <name evidence="1" type="ORF">SAMCFNEI73_Ch3644</name>
</gene>
<organism evidence="1 2">
    <name type="scientific">Sinorhizobium americanum</name>
    <dbReference type="NCBI Taxonomy" id="194963"/>
    <lineage>
        <taxon>Bacteria</taxon>
        <taxon>Pseudomonadati</taxon>
        <taxon>Pseudomonadota</taxon>
        <taxon>Alphaproteobacteria</taxon>
        <taxon>Hyphomicrobiales</taxon>
        <taxon>Rhizobiaceae</taxon>
        <taxon>Sinorhizobium/Ensifer group</taxon>
        <taxon>Sinorhizobium</taxon>
    </lineage>
</organism>
<protein>
    <submittedName>
        <fullName evidence="1">Uncharacterized protein</fullName>
    </submittedName>
</protein>
<evidence type="ECO:0000313" key="2">
    <source>
        <dbReference type="Proteomes" id="UP000182306"/>
    </source>
</evidence>
<dbReference type="Proteomes" id="UP000182306">
    <property type="component" value="Chromosome"/>
</dbReference>
<dbReference type="STRING" id="194963.SAMCFNEI73_Ch3644"/>
<sequence>MAGSISPDILELSVIAALFGAPLSFSAHCPRGGAGGTGFATGAPTYYIW</sequence>
<dbReference type="AlphaFoldDB" id="A0A1L3LS23"/>
<dbReference type="RefSeq" id="WP_156911501.1">
    <property type="nucleotide sequence ID" value="NZ_CP013107.1"/>
</dbReference>
<name>A0A1L3LS23_9HYPH</name>
<dbReference type="EMBL" id="CP013107">
    <property type="protein sequence ID" value="APG92894.1"/>
    <property type="molecule type" value="Genomic_DNA"/>
</dbReference>
<keyword evidence="2" id="KW-1185">Reference proteome</keyword>
<accession>A0A1L3LS23</accession>
<evidence type="ECO:0000313" key="1">
    <source>
        <dbReference type="EMBL" id="APG92894.1"/>
    </source>
</evidence>
<proteinExistence type="predicted"/>